<dbReference type="EMBL" id="MLQL01000066">
    <property type="protein sequence ID" value="OQE11967.1"/>
    <property type="molecule type" value="Genomic_DNA"/>
</dbReference>
<protein>
    <submittedName>
        <fullName evidence="1">Uncharacterized protein</fullName>
    </submittedName>
</protein>
<name>A0A1V6SD83_9EURO</name>
<organism evidence="1 2">
    <name type="scientific">Penicillium flavigenum</name>
    <dbReference type="NCBI Taxonomy" id="254877"/>
    <lineage>
        <taxon>Eukaryota</taxon>
        <taxon>Fungi</taxon>
        <taxon>Dikarya</taxon>
        <taxon>Ascomycota</taxon>
        <taxon>Pezizomycotina</taxon>
        <taxon>Eurotiomycetes</taxon>
        <taxon>Eurotiomycetidae</taxon>
        <taxon>Eurotiales</taxon>
        <taxon>Aspergillaceae</taxon>
        <taxon>Penicillium</taxon>
    </lineage>
</organism>
<comment type="caution">
    <text evidence="1">The sequence shown here is derived from an EMBL/GenBank/DDBJ whole genome shotgun (WGS) entry which is preliminary data.</text>
</comment>
<dbReference type="AlphaFoldDB" id="A0A1V6SD83"/>
<dbReference type="STRING" id="254877.A0A1V6SD83"/>
<gene>
    <name evidence="1" type="ORF">PENFLA_c066G04545</name>
</gene>
<sequence>MVVYNIHLVNENTDNYFSIMMDPPEFSNNNEVFSNAWISTFIPSGGNFGFATDDEFFAWVGTVPQLPAPGVEIPSGVGRLASLGTNTSFEMKTTINDAATLMESTHGAPPASFEIFTGNDLPSPNGRYLLGVAKMDDHRHLIPVATVLASNERTTQIKPKMKFYISRAEYPAGFIVDFKPASSCAGIIDFNSSEGQDKNIAIVRYTKNGGFQVDYHGQPLMAQGKELLGQGLQKLHHLIN</sequence>
<dbReference type="Proteomes" id="UP000191342">
    <property type="component" value="Unassembled WGS sequence"/>
</dbReference>
<evidence type="ECO:0000313" key="2">
    <source>
        <dbReference type="Proteomes" id="UP000191342"/>
    </source>
</evidence>
<keyword evidence="2" id="KW-1185">Reference proteome</keyword>
<dbReference type="OrthoDB" id="4267910at2759"/>
<evidence type="ECO:0000313" key="1">
    <source>
        <dbReference type="EMBL" id="OQE11967.1"/>
    </source>
</evidence>
<accession>A0A1V6SD83</accession>
<reference evidence="2" key="1">
    <citation type="journal article" date="2017" name="Nat. Microbiol.">
        <title>Global analysis of biosynthetic gene clusters reveals vast potential of secondary metabolite production in Penicillium species.</title>
        <authorList>
            <person name="Nielsen J.C."/>
            <person name="Grijseels S."/>
            <person name="Prigent S."/>
            <person name="Ji B."/>
            <person name="Dainat J."/>
            <person name="Nielsen K.F."/>
            <person name="Frisvad J.C."/>
            <person name="Workman M."/>
            <person name="Nielsen J."/>
        </authorList>
    </citation>
    <scope>NUCLEOTIDE SEQUENCE [LARGE SCALE GENOMIC DNA]</scope>
    <source>
        <strain evidence="2">IBT 14082</strain>
    </source>
</reference>
<proteinExistence type="predicted"/>